<dbReference type="GO" id="GO:0031982">
    <property type="term" value="C:vesicle"/>
    <property type="evidence" value="ECO:0000318"/>
    <property type="project" value="GO_Central"/>
</dbReference>
<dbReference type="CDD" id="cd00042">
    <property type="entry name" value="CY"/>
    <property type="match status" value="1"/>
</dbReference>
<reference evidence="8" key="1">
    <citation type="submission" date="2020-11" db="EMBL/GenBank/DDBJ databases">
        <title>Gallus gallus (Chicken) genome, bGalGal1, GRCg7b, maternal haplotype autosomes + Z &amp; W.</title>
        <authorList>
            <person name="Warren W."/>
            <person name="Formenti G."/>
            <person name="Fedrigo O."/>
            <person name="Haase B."/>
            <person name="Mountcastle J."/>
            <person name="Balacco J."/>
            <person name="Tracey A."/>
            <person name="Schneider V."/>
            <person name="Okimoto R."/>
            <person name="Cheng H."/>
            <person name="Hawken R."/>
            <person name="Howe K."/>
            <person name="Jarvis E.D."/>
        </authorList>
    </citation>
    <scope>NUCLEOTIDE SEQUENCE [LARGE SCALE GENOMIC DNA]</scope>
    <source>
        <strain evidence="8">Broiler</strain>
    </source>
</reference>
<dbReference type="SMART" id="SM00043">
    <property type="entry name" value="CY"/>
    <property type="match status" value="1"/>
</dbReference>
<feature type="domain" description="Cystatin" evidence="7">
    <location>
        <begin position="41"/>
        <end position="146"/>
    </location>
</feature>
<evidence type="ECO:0000313" key="9">
    <source>
        <dbReference type="Proteomes" id="UP000000539"/>
    </source>
</evidence>
<keyword evidence="3" id="KW-0646">Protease inhibitor</keyword>
<organism evidence="8 9">
    <name type="scientific">Gallus gallus</name>
    <name type="common">Chicken</name>
    <dbReference type="NCBI Taxonomy" id="9031"/>
    <lineage>
        <taxon>Eukaryota</taxon>
        <taxon>Metazoa</taxon>
        <taxon>Chordata</taxon>
        <taxon>Craniata</taxon>
        <taxon>Vertebrata</taxon>
        <taxon>Euteleostomi</taxon>
        <taxon>Archelosauria</taxon>
        <taxon>Archosauria</taxon>
        <taxon>Dinosauria</taxon>
        <taxon>Saurischia</taxon>
        <taxon>Theropoda</taxon>
        <taxon>Coelurosauria</taxon>
        <taxon>Aves</taxon>
        <taxon>Neognathae</taxon>
        <taxon>Galloanserae</taxon>
        <taxon>Galliformes</taxon>
        <taxon>Phasianidae</taxon>
        <taxon>Phasianinae</taxon>
        <taxon>Gallus</taxon>
    </lineage>
</organism>
<keyword evidence="2" id="KW-0597">Phosphoprotein</keyword>
<dbReference type="VEuPathDB" id="HostDB:geneid_396497"/>
<reference evidence="8" key="3">
    <citation type="submission" date="2025-09" db="UniProtKB">
        <authorList>
            <consortium name="Ensembl"/>
        </authorList>
    </citation>
    <scope>IDENTIFICATION</scope>
    <source>
        <strain evidence="8">broiler</strain>
    </source>
</reference>
<evidence type="ECO:0000259" key="7">
    <source>
        <dbReference type="SMART" id="SM00043"/>
    </source>
</evidence>
<dbReference type="Proteomes" id="UP000000539">
    <property type="component" value="Chromosome 3"/>
</dbReference>
<evidence type="ECO:0000313" key="8">
    <source>
        <dbReference type="Ensembl" id="ENSGALP00010027106.1"/>
    </source>
</evidence>
<dbReference type="GeneTree" id="ENSGT00940000154755"/>
<keyword evidence="4" id="KW-0789">Thiol protease inhibitor</keyword>
<dbReference type="InterPro" id="IPR000010">
    <property type="entry name" value="Cystatin_dom"/>
</dbReference>
<dbReference type="Reactome" id="R-GGA-6798695">
    <property type="pathway name" value="Neutrophil degranulation"/>
</dbReference>
<evidence type="ECO:0000256" key="5">
    <source>
        <dbReference type="ARBA" id="ARBA00023157"/>
    </source>
</evidence>
<dbReference type="Reactome" id="R-GGA-8957275">
    <property type="pathway name" value="Post-translational protein phosphorylation"/>
</dbReference>
<evidence type="ECO:0000256" key="6">
    <source>
        <dbReference type="ARBA" id="ARBA00078073"/>
    </source>
</evidence>
<evidence type="ECO:0000256" key="1">
    <source>
        <dbReference type="ARBA" id="ARBA00009403"/>
    </source>
</evidence>
<dbReference type="PANTHER" id="PTHR46186">
    <property type="entry name" value="CYSTATIN"/>
    <property type="match status" value="1"/>
</dbReference>
<sequence>MAAAACSAVCGAMAGARGCVVLLAAALMLVGAVLGSEDRSRLLGAPVPVDENDEGLQRALQFAMAEYNRASNDKYSSRVVRVISAKRQLVSGIKYILQVEIGRTTCPKSSGDLQSCEFHDEPEMAKVGSEQDVLLPGFLVPSFALGRYGQHHLSASNKISCIMPLDWTRCCPCRTCLARQCSQREGGLPACLSEDLRLWCAIGLHVPQS</sequence>
<comment type="similarity">
    <text evidence="1">Belongs to the cystatin family.</text>
</comment>
<dbReference type="GO" id="GO:0005615">
    <property type="term" value="C:extracellular space"/>
    <property type="evidence" value="ECO:0000318"/>
    <property type="project" value="GO_Central"/>
</dbReference>
<proteinExistence type="inferred from homology"/>
<keyword evidence="5" id="KW-1015">Disulfide bond</keyword>
<protein>
    <recommendedName>
        <fullName evidence="6">Egg-white cystatin</fullName>
    </recommendedName>
</protein>
<name>R4GLT1_CHICK</name>
<dbReference type="SMR" id="R4GLT1"/>
<evidence type="ECO:0000256" key="2">
    <source>
        <dbReference type="ARBA" id="ARBA00022553"/>
    </source>
</evidence>
<accession>R4GLT1</accession>
<dbReference type="Pfam" id="PF00031">
    <property type="entry name" value="Cystatin"/>
    <property type="match status" value="1"/>
</dbReference>
<dbReference type="GO" id="GO:0004869">
    <property type="term" value="F:cysteine-type endopeptidase inhibitor activity"/>
    <property type="evidence" value="ECO:0000318"/>
    <property type="project" value="GO_Central"/>
</dbReference>
<reference evidence="8" key="2">
    <citation type="submission" date="2025-08" db="UniProtKB">
        <authorList>
            <consortium name="Ensembl"/>
        </authorList>
    </citation>
    <scope>IDENTIFICATION</scope>
    <source>
        <strain evidence="8">broiler</strain>
    </source>
</reference>
<dbReference type="FunFam" id="3.10.450.10:FF:000004">
    <property type="entry name" value="Cystatin C"/>
    <property type="match status" value="1"/>
</dbReference>
<dbReference type="FunCoup" id="R4GLT1">
    <property type="interactions" value="4"/>
</dbReference>
<dbReference type="InterPro" id="IPR018073">
    <property type="entry name" value="Prot_inh_cystat_CS"/>
</dbReference>
<evidence type="ECO:0000256" key="4">
    <source>
        <dbReference type="ARBA" id="ARBA00022704"/>
    </source>
</evidence>
<dbReference type="Reactome" id="R-GGA-381426">
    <property type="pathway name" value="Regulation of Insulin-like Growth Factor (IGF) transport and uptake by Insulin-like Growth Factor Binding Proteins (IGFBPs)"/>
</dbReference>
<dbReference type="Gene3D" id="3.10.450.10">
    <property type="match status" value="1"/>
</dbReference>
<dbReference type="InterPro" id="IPR046350">
    <property type="entry name" value="Cystatin_sf"/>
</dbReference>
<dbReference type="Bgee" id="ENSGALG00000028520">
    <property type="expression patterns" value="Expressed in lung and 13 other cell types or tissues"/>
</dbReference>
<dbReference type="InParanoid" id="R4GLT1"/>
<evidence type="ECO:0000256" key="3">
    <source>
        <dbReference type="ARBA" id="ARBA00022690"/>
    </source>
</evidence>
<dbReference type="Ensembl" id="ENSGALT00010045421.1">
    <property type="protein sequence ID" value="ENSGALP00010027106.1"/>
    <property type="gene ID" value="ENSGALG00010018815.1"/>
</dbReference>
<dbReference type="GO" id="GO:0005737">
    <property type="term" value="C:cytoplasm"/>
    <property type="evidence" value="ECO:0000318"/>
    <property type="project" value="GO_Central"/>
</dbReference>
<keyword evidence="9" id="KW-1185">Reference proteome</keyword>
<dbReference type="SUPFAM" id="SSF54403">
    <property type="entry name" value="Cystatin/monellin"/>
    <property type="match status" value="1"/>
</dbReference>
<dbReference type="PANTHER" id="PTHR46186:SF2">
    <property type="entry name" value="CYSTATIN"/>
    <property type="match status" value="1"/>
</dbReference>
<dbReference type="PROSITE" id="PS00287">
    <property type="entry name" value="CYSTATIN"/>
    <property type="match status" value="1"/>
</dbReference>
<dbReference type="AlphaFoldDB" id="R4GLT1"/>